<dbReference type="CDD" id="cd06170">
    <property type="entry name" value="LuxR_C_like"/>
    <property type="match status" value="1"/>
</dbReference>
<dbReference type="SMART" id="SM00448">
    <property type="entry name" value="REC"/>
    <property type="match status" value="1"/>
</dbReference>
<dbReference type="InterPro" id="IPR039420">
    <property type="entry name" value="WalR-like"/>
</dbReference>
<accession>A0ABC8C306</accession>
<evidence type="ECO:0000256" key="5">
    <source>
        <dbReference type="PROSITE-ProRule" id="PRU00169"/>
    </source>
</evidence>
<evidence type="ECO:0000259" key="8">
    <source>
        <dbReference type="PROSITE" id="PS50110"/>
    </source>
</evidence>
<keyword evidence="4" id="KW-0804">Transcription</keyword>
<dbReference type="Pfam" id="PF00196">
    <property type="entry name" value="GerE"/>
    <property type="match status" value="1"/>
</dbReference>
<evidence type="ECO:0008006" key="11">
    <source>
        <dbReference type="Google" id="ProtNLM"/>
    </source>
</evidence>
<evidence type="ECO:0000256" key="3">
    <source>
        <dbReference type="ARBA" id="ARBA00023125"/>
    </source>
</evidence>
<evidence type="ECO:0000256" key="1">
    <source>
        <dbReference type="ARBA" id="ARBA00022553"/>
    </source>
</evidence>
<dbReference type="RefSeq" id="WP_084751733.1">
    <property type="nucleotide sequence ID" value="NZ_CP020563.1"/>
</dbReference>
<evidence type="ECO:0000313" key="10">
    <source>
        <dbReference type="Proteomes" id="UP000192251"/>
    </source>
</evidence>
<dbReference type="PANTHER" id="PTHR43214">
    <property type="entry name" value="TWO-COMPONENT RESPONSE REGULATOR"/>
    <property type="match status" value="1"/>
</dbReference>
<reference evidence="9 10" key="1">
    <citation type="submission" date="2017-04" db="EMBL/GenBank/DDBJ databases">
        <title>The complete genome sequence of Streptomyces albolongus YIM 101047, the producer of novel bafilomycins and novel odoriferous sesquiterpenoids.</title>
        <authorList>
            <person name="Yin M."/>
            <person name="Jiang Y."/>
        </authorList>
    </citation>
    <scope>NUCLEOTIDE SEQUENCE [LARGE SCALE GENOMIC DNA]</scope>
    <source>
        <strain evidence="9 10">YIM 101047</strain>
    </source>
</reference>
<dbReference type="GO" id="GO:0003677">
    <property type="term" value="F:DNA binding"/>
    <property type="evidence" value="ECO:0007669"/>
    <property type="project" value="UniProtKB-KW"/>
</dbReference>
<protein>
    <recommendedName>
        <fullName evidence="11">DNA-binding response regulator</fullName>
    </recommendedName>
</protein>
<dbReference type="CDD" id="cd17535">
    <property type="entry name" value="REC_NarL-like"/>
    <property type="match status" value="1"/>
</dbReference>
<feature type="domain" description="Response regulatory" evidence="8">
    <location>
        <begin position="3"/>
        <end position="120"/>
    </location>
</feature>
<evidence type="ECO:0000259" key="7">
    <source>
        <dbReference type="PROSITE" id="PS50043"/>
    </source>
</evidence>
<dbReference type="Pfam" id="PF00072">
    <property type="entry name" value="Response_reg"/>
    <property type="match status" value="1"/>
</dbReference>
<evidence type="ECO:0000256" key="2">
    <source>
        <dbReference type="ARBA" id="ARBA00023015"/>
    </source>
</evidence>
<dbReference type="Proteomes" id="UP000192251">
    <property type="component" value="Chromosome"/>
</dbReference>
<dbReference type="PRINTS" id="PR00038">
    <property type="entry name" value="HTHLUXR"/>
</dbReference>
<feature type="domain" description="HTH luxR-type" evidence="7">
    <location>
        <begin position="156"/>
        <end position="221"/>
    </location>
</feature>
<organism evidence="9 10">
    <name type="scientific">Kitasatospora albolonga</name>
    <dbReference type="NCBI Taxonomy" id="68173"/>
    <lineage>
        <taxon>Bacteria</taxon>
        <taxon>Bacillati</taxon>
        <taxon>Actinomycetota</taxon>
        <taxon>Actinomycetes</taxon>
        <taxon>Kitasatosporales</taxon>
        <taxon>Streptomycetaceae</taxon>
        <taxon>Kitasatospora</taxon>
    </lineage>
</organism>
<dbReference type="SUPFAM" id="SSF46894">
    <property type="entry name" value="C-terminal effector domain of the bipartite response regulators"/>
    <property type="match status" value="1"/>
</dbReference>
<name>A0ABC8C306_9ACTN</name>
<feature type="modified residue" description="4-aspartylphosphate" evidence="5">
    <location>
        <position position="54"/>
    </location>
</feature>
<sequence length="266" mass="28413">MIRVAVADAHAPARSGLRMILESAPDVCVLDTFATAESLLAKAPGLRLDVVVMDARQPGTDVLDTAVVSRIVSELGCGPVLITLNDHDAHLFGALAAGARGFLSADTDPHDLLCAVRAVAAGGSWLGPRHTRRLTEEYRRITRLRSEAGPPQPPVEGEAAGRLSEREHEVLALVGEGRTNHEIAERLTLSPLTAKTYVSRIMTKLGARDRVQLALLAVRYRRGTEPVPARSERASLSRMPRAKTSRTRMPAAVGLSAAGQVPPPSP</sequence>
<dbReference type="AlphaFoldDB" id="A0ABC8C306"/>
<feature type="region of interest" description="Disordered" evidence="6">
    <location>
        <begin position="224"/>
        <end position="266"/>
    </location>
</feature>
<dbReference type="InterPro" id="IPR016032">
    <property type="entry name" value="Sig_transdc_resp-reg_C-effctor"/>
</dbReference>
<dbReference type="KEGG" id="kab:B7C62_31610"/>
<proteinExistence type="predicted"/>
<dbReference type="PROSITE" id="PS50110">
    <property type="entry name" value="RESPONSE_REGULATORY"/>
    <property type="match status" value="1"/>
</dbReference>
<dbReference type="InterPro" id="IPR001789">
    <property type="entry name" value="Sig_transdc_resp-reg_receiver"/>
</dbReference>
<evidence type="ECO:0000256" key="6">
    <source>
        <dbReference type="SAM" id="MobiDB-lite"/>
    </source>
</evidence>
<dbReference type="InterPro" id="IPR011006">
    <property type="entry name" value="CheY-like_superfamily"/>
</dbReference>
<gene>
    <name evidence="9" type="ORF">B7C62_31610</name>
</gene>
<evidence type="ECO:0000256" key="4">
    <source>
        <dbReference type="ARBA" id="ARBA00023163"/>
    </source>
</evidence>
<dbReference type="InterPro" id="IPR000792">
    <property type="entry name" value="Tscrpt_reg_LuxR_C"/>
</dbReference>
<keyword evidence="3" id="KW-0238">DNA-binding</keyword>
<dbReference type="EMBL" id="CP020563">
    <property type="protein sequence ID" value="ARF76325.1"/>
    <property type="molecule type" value="Genomic_DNA"/>
</dbReference>
<keyword evidence="2" id="KW-0805">Transcription regulation</keyword>
<keyword evidence="1 5" id="KW-0597">Phosphoprotein</keyword>
<dbReference type="SUPFAM" id="SSF52172">
    <property type="entry name" value="CheY-like"/>
    <property type="match status" value="1"/>
</dbReference>
<dbReference type="SMART" id="SM00421">
    <property type="entry name" value="HTH_LUXR"/>
    <property type="match status" value="1"/>
</dbReference>
<evidence type="ECO:0000313" key="9">
    <source>
        <dbReference type="EMBL" id="ARF76325.1"/>
    </source>
</evidence>
<keyword evidence="10" id="KW-1185">Reference proteome</keyword>
<dbReference type="PANTHER" id="PTHR43214:SF24">
    <property type="entry name" value="TRANSCRIPTIONAL REGULATORY PROTEIN NARL-RELATED"/>
    <property type="match status" value="1"/>
</dbReference>
<dbReference type="Gene3D" id="3.40.50.2300">
    <property type="match status" value="1"/>
</dbReference>
<dbReference type="InterPro" id="IPR058245">
    <property type="entry name" value="NreC/VraR/RcsB-like_REC"/>
</dbReference>
<dbReference type="PROSITE" id="PS50043">
    <property type="entry name" value="HTH_LUXR_2"/>
    <property type="match status" value="1"/>
</dbReference>